<evidence type="ECO:0000256" key="1">
    <source>
        <dbReference type="SAM" id="SignalP"/>
    </source>
</evidence>
<keyword evidence="1" id="KW-0732">Signal</keyword>
<protein>
    <submittedName>
        <fullName evidence="2">Integrin beta-8</fullName>
    </submittedName>
</protein>
<evidence type="ECO:0000313" key="3">
    <source>
        <dbReference type="Proteomes" id="UP000010552"/>
    </source>
</evidence>
<keyword evidence="3" id="KW-1185">Reference proteome</keyword>
<sequence length="82" mass="9152">MCRSALAFFTAAFVCLQNCRPGPAPFLRAAWVFSVVLGLGQSGQNWKLTNGNSNYEHHFKCFCLVSMQPTAIPWQEVGETRL</sequence>
<dbReference type="EMBL" id="KB030660">
    <property type="protein sequence ID" value="ELK12569.1"/>
    <property type="molecule type" value="Genomic_DNA"/>
</dbReference>
<feature type="signal peptide" evidence="1">
    <location>
        <begin position="1"/>
        <end position="21"/>
    </location>
</feature>
<dbReference type="InParanoid" id="L5KLN5"/>
<feature type="chain" id="PRO_5003969321" evidence="1">
    <location>
        <begin position="22"/>
        <end position="82"/>
    </location>
</feature>
<dbReference type="GO" id="GO:0007229">
    <property type="term" value="P:integrin-mediated signaling pathway"/>
    <property type="evidence" value="ECO:0007669"/>
    <property type="project" value="UniProtKB-KW"/>
</dbReference>
<dbReference type="AlphaFoldDB" id="L5KLN5"/>
<gene>
    <name evidence="2" type="ORF">PAL_GLEAN10021811</name>
</gene>
<dbReference type="Proteomes" id="UP000010552">
    <property type="component" value="Unassembled WGS sequence"/>
</dbReference>
<evidence type="ECO:0000313" key="2">
    <source>
        <dbReference type="EMBL" id="ELK12569.1"/>
    </source>
</evidence>
<name>L5KLN5_PTEAL</name>
<reference evidence="3" key="1">
    <citation type="journal article" date="2013" name="Science">
        <title>Comparative analysis of bat genomes provides insight into the evolution of flight and immunity.</title>
        <authorList>
            <person name="Zhang G."/>
            <person name="Cowled C."/>
            <person name="Shi Z."/>
            <person name="Huang Z."/>
            <person name="Bishop-Lilly K.A."/>
            <person name="Fang X."/>
            <person name="Wynne J.W."/>
            <person name="Xiong Z."/>
            <person name="Baker M.L."/>
            <person name="Zhao W."/>
            <person name="Tachedjian M."/>
            <person name="Zhu Y."/>
            <person name="Zhou P."/>
            <person name="Jiang X."/>
            <person name="Ng J."/>
            <person name="Yang L."/>
            <person name="Wu L."/>
            <person name="Xiao J."/>
            <person name="Feng Y."/>
            <person name="Chen Y."/>
            <person name="Sun X."/>
            <person name="Zhang Y."/>
            <person name="Marsh G.A."/>
            <person name="Crameri G."/>
            <person name="Broder C.C."/>
            <person name="Frey K.G."/>
            <person name="Wang L.F."/>
            <person name="Wang J."/>
        </authorList>
    </citation>
    <scope>NUCLEOTIDE SEQUENCE [LARGE SCALE GENOMIC DNA]</scope>
</reference>
<organism evidence="2 3">
    <name type="scientific">Pteropus alecto</name>
    <name type="common">Black flying fox</name>
    <dbReference type="NCBI Taxonomy" id="9402"/>
    <lineage>
        <taxon>Eukaryota</taxon>
        <taxon>Metazoa</taxon>
        <taxon>Chordata</taxon>
        <taxon>Craniata</taxon>
        <taxon>Vertebrata</taxon>
        <taxon>Euteleostomi</taxon>
        <taxon>Mammalia</taxon>
        <taxon>Eutheria</taxon>
        <taxon>Laurasiatheria</taxon>
        <taxon>Chiroptera</taxon>
        <taxon>Yinpterochiroptera</taxon>
        <taxon>Pteropodoidea</taxon>
        <taxon>Pteropodidae</taxon>
        <taxon>Pteropodinae</taxon>
        <taxon>Pteropus</taxon>
    </lineage>
</organism>
<dbReference type="STRING" id="9402.L5KLN5"/>
<accession>L5KLN5</accession>
<proteinExistence type="predicted"/>
<keyword evidence="2" id="KW-0401">Integrin</keyword>